<feature type="domain" description="Polymerase nucleotidyl transferase" evidence="1">
    <location>
        <begin position="26"/>
        <end position="56"/>
    </location>
</feature>
<dbReference type="GO" id="GO:0016779">
    <property type="term" value="F:nucleotidyltransferase activity"/>
    <property type="evidence" value="ECO:0007669"/>
    <property type="project" value="InterPro"/>
</dbReference>
<accession>Q0B0K5</accession>
<dbReference type="RefSeq" id="WP_011639610.1">
    <property type="nucleotide sequence ID" value="NC_008346.1"/>
</dbReference>
<dbReference type="eggNOG" id="COG1708">
    <property type="taxonomic scope" value="Bacteria"/>
</dbReference>
<evidence type="ECO:0000259" key="1">
    <source>
        <dbReference type="Pfam" id="PF01909"/>
    </source>
</evidence>
<dbReference type="Gene3D" id="3.30.460.10">
    <property type="entry name" value="Beta Polymerase, domain 2"/>
    <property type="match status" value="1"/>
</dbReference>
<evidence type="ECO:0000313" key="3">
    <source>
        <dbReference type="Proteomes" id="UP000001968"/>
    </source>
</evidence>
<dbReference type="CDD" id="cd05403">
    <property type="entry name" value="NT_KNTase_like"/>
    <property type="match status" value="1"/>
</dbReference>
<sequence length="131" mass="14295">MVTAANQVNSIVWAFVAAVEAQGITVERALLFGSQARGDARKDSDFDLIVISPDFAAMPGWRRWEVLGKAAAKVMEPIEALAYSPEEVANALQRDGNFLRHMHTNKGTVLCLSTNKGTVLCLAAELLYFII</sequence>
<dbReference type="PANTHER" id="PTHR43449">
    <property type="entry name" value="NUCLEOTIDYLTRANSFERASE"/>
    <property type="match status" value="1"/>
</dbReference>
<name>Q0B0K5_SYNWW</name>
<gene>
    <name evidence="2" type="ordered locus">Swol_0145</name>
</gene>
<dbReference type="HOGENOM" id="CLU_130257_9_4_9"/>
<dbReference type="AlphaFoldDB" id="Q0B0K5"/>
<dbReference type="Proteomes" id="UP000001968">
    <property type="component" value="Chromosome"/>
</dbReference>
<evidence type="ECO:0000313" key="2">
    <source>
        <dbReference type="EMBL" id="ABI67499.1"/>
    </source>
</evidence>
<dbReference type="InterPro" id="IPR002934">
    <property type="entry name" value="Polymerase_NTP_transf_dom"/>
</dbReference>
<organism evidence="2 3">
    <name type="scientific">Syntrophomonas wolfei subsp. wolfei (strain DSM 2245B / Goettingen)</name>
    <dbReference type="NCBI Taxonomy" id="335541"/>
    <lineage>
        <taxon>Bacteria</taxon>
        <taxon>Bacillati</taxon>
        <taxon>Bacillota</taxon>
        <taxon>Clostridia</taxon>
        <taxon>Eubacteriales</taxon>
        <taxon>Syntrophomonadaceae</taxon>
        <taxon>Syntrophomonas</taxon>
    </lineage>
</organism>
<protein>
    <recommendedName>
        <fullName evidence="1">Polymerase nucleotidyl transferase domain-containing protein</fullName>
    </recommendedName>
</protein>
<reference evidence="3" key="1">
    <citation type="journal article" date="2010" name="Environ. Microbiol.">
        <title>The genome of Syntrophomonas wolfei: new insights into syntrophic metabolism and biohydrogen production.</title>
        <authorList>
            <person name="Sieber J.R."/>
            <person name="Sims D.R."/>
            <person name="Han C."/>
            <person name="Kim E."/>
            <person name="Lykidis A."/>
            <person name="Lapidus A.L."/>
            <person name="McDonnald E."/>
            <person name="Rohlin L."/>
            <person name="Culley D.E."/>
            <person name="Gunsalus R."/>
            <person name="McInerney M.J."/>
        </authorList>
    </citation>
    <scope>NUCLEOTIDE SEQUENCE [LARGE SCALE GENOMIC DNA]</scope>
    <source>
        <strain evidence="3">DSM 2245B / Goettingen</strain>
    </source>
</reference>
<dbReference type="InterPro" id="IPR043519">
    <property type="entry name" value="NT_sf"/>
</dbReference>
<dbReference type="KEGG" id="swo:Swol_0145"/>
<keyword evidence="3" id="KW-1185">Reference proteome</keyword>
<dbReference type="Pfam" id="PF01909">
    <property type="entry name" value="NTP_transf_2"/>
    <property type="match status" value="1"/>
</dbReference>
<proteinExistence type="predicted"/>
<dbReference type="EMBL" id="CP000448">
    <property type="protein sequence ID" value="ABI67499.1"/>
    <property type="molecule type" value="Genomic_DNA"/>
</dbReference>
<dbReference type="SUPFAM" id="SSF81301">
    <property type="entry name" value="Nucleotidyltransferase"/>
    <property type="match status" value="1"/>
</dbReference>
<dbReference type="STRING" id="335541.Swol_0145"/>
<dbReference type="PANTHER" id="PTHR43449:SF1">
    <property type="entry name" value="POLYMERASE BETA NUCLEOTIDYLTRANSFERASE DOMAIN-CONTAINING PROTEIN"/>
    <property type="match status" value="1"/>
</dbReference>